<reference evidence="6" key="1">
    <citation type="submission" date="2018-03" db="EMBL/GenBank/DDBJ databases">
        <authorList>
            <person name="Guldener U."/>
        </authorList>
    </citation>
    <scope>NUCLEOTIDE SEQUENCE</scope>
</reference>
<dbReference type="SUPFAM" id="SSF51905">
    <property type="entry name" value="FAD/NAD(P)-binding domain"/>
    <property type="match status" value="1"/>
</dbReference>
<dbReference type="Gene3D" id="3.40.30.120">
    <property type="match status" value="1"/>
</dbReference>
<dbReference type="InterPro" id="IPR002938">
    <property type="entry name" value="FAD-bd"/>
</dbReference>
<dbReference type="GO" id="GO:0016709">
    <property type="term" value="F:oxidoreductase activity, acting on paired donors, with incorporation or reduction of molecular oxygen, NAD(P)H as one donor, and incorporation of one atom of oxygen"/>
    <property type="evidence" value="ECO:0007669"/>
    <property type="project" value="UniProtKB-ARBA"/>
</dbReference>
<name>A0AAE8MZK7_9PEZI</name>
<evidence type="ECO:0000259" key="5">
    <source>
        <dbReference type="Pfam" id="PF01494"/>
    </source>
</evidence>
<comment type="cofactor">
    <cofactor evidence="1">
        <name>FAD</name>
        <dbReference type="ChEBI" id="CHEBI:57692"/>
    </cofactor>
</comment>
<proteinExistence type="predicted"/>
<keyword evidence="3" id="KW-0274">FAD</keyword>
<dbReference type="Gene3D" id="3.50.50.60">
    <property type="entry name" value="FAD/NAD(P)-binding domain"/>
    <property type="match status" value="1"/>
</dbReference>
<organism evidence="6 7">
    <name type="scientific">Cephalotrichum gorgonifer</name>
    <dbReference type="NCBI Taxonomy" id="2041049"/>
    <lineage>
        <taxon>Eukaryota</taxon>
        <taxon>Fungi</taxon>
        <taxon>Dikarya</taxon>
        <taxon>Ascomycota</taxon>
        <taxon>Pezizomycotina</taxon>
        <taxon>Sordariomycetes</taxon>
        <taxon>Hypocreomycetidae</taxon>
        <taxon>Microascales</taxon>
        <taxon>Microascaceae</taxon>
        <taxon>Cephalotrichum</taxon>
    </lineage>
</organism>
<dbReference type="InterPro" id="IPR036188">
    <property type="entry name" value="FAD/NAD-bd_sf"/>
</dbReference>
<accession>A0AAE8MZK7</accession>
<keyword evidence="2" id="KW-0285">Flavoprotein</keyword>
<comment type="caution">
    <text evidence="6">The sequence shown here is derived from an EMBL/GenBank/DDBJ whole genome shotgun (WGS) entry which is preliminary data.</text>
</comment>
<dbReference type="GO" id="GO:0071949">
    <property type="term" value="F:FAD binding"/>
    <property type="evidence" value="ECO:0007669"/>
    <property type="project" value="InterPro"/>
</dbReference>
<dbReference type="InterPro" id="IPR050641">
    <property type="entry name" value="RIFMO-like"/>
</dbReference>
<keyword evidence="7" id="KW-1185">Reference proteome</keyword>
<evidence type="ECO:0000313" key="6">
    <source>
        <dbReference type="EMBL" id="SPO03711.1"/>
    </source>
</evidence>
<dbReference type="PANTHER" id="PTHR43004">
    <property type="entry name" value="TRK SYSTEM POTASSIUM UPTAKE PROTEIN"/>
    <property type="match status" value="1"/>
</dbReference>
<protein>
    <submittedName>
        <fullName evidence="6">Related to tetracenomycin polyketide synthesis hydroxylase tcmG</fullName>
    </submittedName>
</protein>
<dbReference type="AlphaFoldDB" id="A0AAE8MZK7"/>
<evidence type="ECO:0000313" key="7">
    <source>
        <dbReference type="Proteomes" id="UP001187682"/>
    </source>
</evidence>
<evidence type="ECO:0000256" key="1">
    <source>
        <dbReference type="ARBA" id="ARBA00001974"/>
    </source>
</evidence>
<keyword evidence="4" id="KW-0560">Oxidoreductase</keyword>
<dbReference type="PANTHER" id="PTHR43004:SF19">
    <property type="entry name" value="BINDING MONOOXYGENASE, PUTATIVE (JCVI)-RELATED"/>
    <property type="match status" value="1"/>
</dbReference>
<evidence type="ECO:0000256" key="4">
    <source>
        <dbReference type="ARBA" id="ARBA00023002"/>
    </source>
</evidence>
<dbReference type="Pfam" id="PF01494">
    <property type="entry name" value="FAD_binding_3"/>
    <property type="match status" value="1"/>
</dbReference>
<gene>
    <name evidence="6" type="ORF">DNG_06394</name>
</gene>
<dbReference type="Proteomes" id="UP001187682">
    <property type="component" value="Unassembled WGS sequence"/>
</dbReference>
<dbReference type="Gene3D" id="3.30.70.2450">
    <property type="match status" value="1"/>
</dbReference>
<feature type="domain" description="FAD-binding" evidence="5">
    <location>
        <begin position="2"/>
        <end position="338"/>
    </location>
</feature>
<evidence type="ECO:0000256" key="2">
    <source>
        <dbReference type="ARBA" id="ARBA00022630"/>
    </source>
</evidence>
<dbReference type="PRINTS" id="PR00420">
    <property type="entry name" value="RNGMNOXGNASE"/>
</dbReference>
<evidence type="ECO:0000256" key="3">
    <source>
        <dbReference type="ARBA" id="ARBA00022827"/>
    </source>
</evidence>
<dbReference type="EMBL" id="ONZQ02000008">
    <property type="protein sequence ID" value="SPO03711.1"/>
    <property type="molecule type" value="Genomic_DNA"/>
</dbReference>
<sequence>MALELALNDVSFRIFEKLITPSDKSRALVLQSRSLELLRRHGITDALLQRGTAGTGARMYVNKKKTFEFTFDSLGFENTAFPTPLWISQADTEAVMSSHLESTYGVKIERGAVAEEIAQDESGVGVTIIKDGNSERLRCRYVVGCDGAHSTVRHAAGLSFDGAPYPQDFALCDAHLRWDESGDIDARPISAFLGPSGILALFPMEEGVVRLVASRPPKLLRDRGPESDPTLEDFEEIFRMMAPGEFKLYDPIWLASFRLHHRGANNYRNGRLFVAGDAAHIHSPAGGQGMNTGIQDAINLGWKLVHSISKERRGQEARKEWLDTYNEERHRVGMKLLEGTDRLFGYGSSTNFFWRIFRNLFATWILPWLLSNPKNRQSAFRFITELGIRYRLSSITRSSMGTQLVKGGDRAPDGKVTTPDGEEKWLLETCKGDRHHLILFSGVGAQCMEPEEMESISVRLADVFAGKDFGEVDIHRIYALDAGDELGLLDVKDKVHAAYGFDKPGYVFIRPDTYVACIDFGSHLDDLVDWLNVYCEK</sequence>